<sequence>MEQFMSVWRNYMKNYMSSETLENAELLPKIMQMENFQRWNDDLTLPQVLCHGDFTPPNIMFEKDTRTFKSICDYQTSNIGNGMQDLARLLATSLSGQNRRKHTENLLKVYHEEIQKHISYQIDFEKIIESYEIFFVLHSAVCCSTSPGSILRRLNESTDEQFKQQISDVMWEKYTLLLEDMAIYWNYHF</sequence>
<dbReference type="InterPro" id="IPR011009">
    <property type="entry name" value="Kinase-like_dom_sf"/>
</dbReference>
<dbReference type="InterPro" id="IPR015897">
    <property type="entry name" value="CHK_kinase-like"/>
</dbReference>
<accession>A0A9P1IW01</accession>
<dbReference type="SMART" id="SM00587">
    <property type="entry name" value="CHK"/>
    <property type="match status" value="1"/>
</dbReference>
<dbReference type="Pfam" id="PF07914">
    <property type="entry name" value="DUF1679"/>
    <property type="match status" value="1"/>
</dbReference>
<reference evidence="2" key="1">
    <citation type="submission" date="2022-11" db="EMBL/GenBank/DDBJ databases">
        <authorList>
            <person name="Kikuchi T."/>
        </authorList>
    </citation>
    <scope>NUCLEOTIDE SEQUENCE</scope>
    <source>
        <strain evidence="2">PS1010</strain>
    </source>
</reference>
<evidence type="ECO:0000313" key="2">
    <source>
        <dbReference type="EMBL" id="CAI5452160.1"/>
    </source>
</evidence>
<dbReference type="Gene3D" id="3.90.1200.10">
    <property type="match status" value="1"/>
</dbReference>
<dbReference type="OrthoDB" id="190089at2759"/>
<comment type="caution">
    <text evidence="2">The sequence shown here is derived from an EMBL/GenBank/DDBJ whole genome shotgun (WGS) entry which is preliminary data.</text>
</comment>
<organism evidence="2 3">
    <name type="scientific">Caenorhabditis angaria</name>
    <dbReference type="NCBI Taxonomy" id="860376"/>
    <lineage>
        <taxon>Eukaryota</taxon>
        <taxon>Metazoa</taxon>
        <taxon>Ecdysozoa</taxon>
        <taxon>Nematoda</taxon>
        <taxon>Chromadorea</taxon>
        <taxon>Rhabditida</taxon>
        <taxon>Rhabditina</taxon>
        <taxon>Rhabditomorpha</taxon>
        <taxon>Rhabditoidea</taxon>
        <taxon>Rhabditidae</taxon>
        <taxon>Peloderinae</taxon>
        <taxon>Caenorhabditis</taxon>
    </lineage>
</organism>
<dbReference type="PANTHER" id="PTHR23020:SF18">
    <property type="entry name" value="CHK KINASE-LIKE DOMAIN-CONTAINING PROTEIN"/>
    <property type="match status" value="1"/>
</dbReference>
<name>A0A9P1IW01_9PELO</name>
<gene>
    <name evidence="2" type="ORF">CAMP_LOCUS14797</name>
</gene>
<dbReference type="AlphaFoldDB" id="A0A9P1IW01"/>
<dbReference type="PANTHER" id="PTHR23020">
    <property type="entry name" value="UNCHARACTERIZED NUCLEAR HORMONE RECEPTOR-RELATED"/>
    <property type="match status" value="1"/>
</dbReference>
<proteinExistence type="predicted"/>
<dbReference type="InterPro" id="IPR052961">
    <property type="entry name" value="Oxido-Kinase-like_Enzymes"/>
</dbReference>
<dbReference type="EMBL" id="CANHGI010000005">
    <property type="protein sequence ID" value="CAI5452160.1"/>
    <property type="molecule type" value="Genomic_DNA"/>
</dbReference>
<evidence type="ECO:0000313" key="3">
    <source>
        <dbReference type="Proteomes" id="UP001152747"/>
    </source>
</evidence>
<evidence type="ECO:0000259" key="1">
    <source>
        <dbReference type="SMART" id="SM00587"/>
    </source>
</evidence>
<dbReference type="InterPro" id="IPR012877">
    <property type="entry name" value="Dhs-27"/>
</dbReference>
<dbReference type="SUPFAM" id="SSF56112">
    <property type="entry name" value="Protein kinase-like (PK-like)"/>
    <property type="match status" value="1"/>
</dbReference>
<feature type="domain" description="CHK kinase-like" evidence="1">
    <location>
        <begin position="1"/>
        <end position="120"/>
    </location>
</feature>
<keyword evidence="3" id="KW-1185">Reference proteome</keyword>
<protein>
    <recommendedName>
        <fullName evidence="1">CHK kinase-like domain-containing protein</fullName>
    </recommendedName>
</protein>
<dbReference type="Proteomes" id="UP001152747">
    <property type="component" value="Unassembled WGS sequence"/>
</dbReference>